<evidence type="ECO:0008006" key="7">
    <source>
        <dbReference type="Google" id="ProtNLM"/>
    </source>
</evidence>
<feature type="compositionally biased region" description="Polar residues" evidence="4">
    <location>
        <begin position="65"/>
        <end position="74"/>
    </location>
</feature>
<name>A0A8T0CHN8_CORYI</name>
<feature type="short sequence motif" description="VHIID" evidence="3">
    <location>
        <begin position="404"/>
        <end position="408"/>
    </location>
</feature>
<dbReference type="OrthoDB" id="47276at2759"/>
<reference evidence="5" key="1">
    <citation type="submission" date="2020-05" db="EMBL/GenBank/DDBJ databases">
        <title>WGS assembly of Corymbia citriodora subspecies variegata.</title>
        <authorList>
            <person name="Barry K."/>
            <person name="Hundley H."/>
            <person name="Shu S."/>
            <person name="Jenkins J."/>
            <person name="Grimwood J."/>
            <person name="Baten A."/>
        </authorList>
    </citation>
    <scope>NUCLEOTIDE SEQUENCE</scope>
    <source>
        <strain evidence="5">CV2-018</strain>
    </source>
</reference>
<feature type="region of interest" description="VHIID" evidence="3">
    <location>
        <begin position="373"/>
        <end position="438"/>
    </location>
</feature>
<keyword evidence="2" id="KW-0804">Transcription</keyword>
<proteinExistence type="inferred from homology"/>
<dbReference type="InterPro" id="IPR005202">
    <property type="entry name" value="TF_GRAS"/>
</dbReference>
<evidence type="ECO:0000256" key="1">
    <source>
        <dbReference type="ARBA" id="ARBA00023015"/>
    </source>
</evidence>
<evidence type="ECO:0000313" key="6">
    <source>
        <dbReference type="Proteomes" id="UP000806378"/>
    </source>
</evidence>
<evidence type="ECO:0000256" key="2">
    <source>
        <dbReference type="ARBA" id="ARBA00023163"/>
    </source>
</evidence>
<dbReference type="PROSITE" id="PS50985">
    <property type="entry name" value="GRAS"/>
    <property type="match status" value="1"/>
</dbReference>
<keyword evidence="6" id="KW-1185">Reference proteome</keyword>
<comment type="caution">
    <text evidence="5">The sequence shown here is derived from an EMBL/GenBank/DDBJ whole genome shotgun (WGS) entry which is preliminary data.</text>
</comment>
<accession>A0A8T0CHN8</accession>
<dbReference type="Pfam" id="PF03514">
    <property type="entry name" value="GRAS"/>
    <property type="match status" value="2"/>
</dbReference>
<dbReference type="EMBL" id="MU091070">
    <property type="protein sequence ID" value="KAF7847240.1"/>
    <property type="molecule type" value="Genomic_DNA"/>
</dbReference>
<comment type="caution">
    <text evidence="3">Lacks conserved residue(s) required for the propagation of feature annotation.</text>
</comment>
<feature type="region of interest" description="SAW" evidence="3">
    <location>
        <begin position="637"/>
        <end position="712"/>
    </location>
</feature>
<keyword evidence="1" id="KW-0805">Transcription regulation</keyword>
<dbReference type="Gramene" id="rna-gnl|WGS:JABURB|Cocit.L3164.1">
    <property type="protein sequence ID" value="cds-KAF7847240.1"/>
    <property type="gene ID" value="gene-BT93_L3164"/>
</dbReference>
<comment type="similarity">
    <text evidence="3">Belongs to the GRAS family.</text>
</comment>
<feature type="compositionally biased region" description="Basic and acidic residues" evidence="4">
    <location>
        <begin position="80"/>
        <end position="92"/>
    </location>
</feature>
<gene>
    <name evidence="5" type="ORF">BT93_L3164</name>
</gene>
<evidence type="ECO:0000256" key="3">
    <source>
        <dbReference type="PROSITE-ProRule" id="PRU01191"/>
    </source>
</evidence>
<organism evidence="5 6">
    <name type="scientific">Corymbia citriodora subsp. variegata</name>
    <dbReference type="NCBI Taxonomy" id="360336"/>
    <lineage>
        <taxon>Eukaryota</taxon>
        <taxon>Viridiplantae</taxon>
        <taxon>Streptophyta</taxon>
        <taxon>Embryophyta</taxon>
        <taxon>Tracheophyta</taxon>
        <taxon>Spermatophyta</taxon>
        <taxon>Magnoliopsida</taxon>
        <taxon>eudicotyledons</taxon>
        <taxon>Gunneridae</taxon>
        <taxon>Pentapetalae</taxon>
        <taxon>rosids</taxon>
        <taxon>malvids</taxon>
        <taxon>Myrtales</taxon>
        <taxon>Myrtaceae</taxon>
        <taxon>Myrtoideae</taxon>
        <taxon>Eucalypteae</taxon>
        <taxon>Corymbia</taxon>
    </lineage>
</organism>
<dbReference type="AlphaFoldDB" id="A0A8T0CHN8"/>
<protein>
    <recommendedName>
        <fullName evidence="7">Scarecrow-like protein 14</fullName>
    </recommendedName>
</protein>
<evidence type="ECO:0000313" key="5">
    <source>
        <dbReference type="EMBL" id="KAF7847240.1"/>
    </source>
</evidence>
<sequence>MLMEENMEDELSFLYDPSVLQATEKSFHEVIIPGKKHPAVPNHTSMFVCQDAQSPNVFLPRTSHGHGNSYTTGNMGCADNSREKQKPADNRENSLSSFLASPSSDCFSQSTCLPASQPSSIRPKGIVHYVNQNLASPASEFPAQYDSLRASQVKGGLEEPCQFLSGDIVHTDVTENDNISVAMKKHDLKVGIDEREQQGLFCSLRRRKNHEKEEPCEREGKFNKQSAALMEEIEVSEMFDKILLNEEEPEPFTSTDGKTSNAAVRNLSLSAHTRCSSGRKNRAKKGKNNDDMVDLRNLLVLCAQAISTGHSENARDLLKQIRLRSSPVGDACQRLAHYFANGLDARLAGTTVQNFFAYFPLKRTPIIELLRKSQTYFKAFPFIKIAISFADNMILKVAETAKTLHVIDFGILLGCQWPLLIQLLSRRPGGPPKLRLTGIELPGHDFKSEERILEAGHHLAKYCERFGVPFEYNAIEFEYVGSNKGLVDFWLFSGFFQLVMSSTRAIALRGLLGADFWKLRGCHWETIKIEELKICRNEVIAVNCRYRFENLLDETVVMNNPRDAVLKLIREMRPDIFVLSVVNGNFNSPFFLLRFRQALFHFSAQYDILDCNIPRDNINRSFIEKENYGLQIMNVAACEGKERVVRPETYKQWHKRVSQARFKQRPLDKALMKIYTDKVKMAYHKNLVILEDSNWMLQGWKGRILQASSSWEPA</sequence>
<dbReference type="Proteomes" id="UP000806378">
    <property type="component" value="Unassembled WGS sequence"/>
</dbReference>
<evidence type="ECO:0000256" key="4">
    <source>
        <dbReference type="SAM" id="MobiDB-lite"/>
    </source>
</evidence>
<feature type="region of interest" description="Disordered" evidence="4">
    <location>
        <begin position="63"/>
        <end position="96"/>
    </location>
</feature>
<dbReference type="PANTHER" id="PTHR31636">
    <property type="entry name" value="OSJNBA0084A10.13 PROTEIN-RELATED"/>
    <property type="match status" value="1"/>
</dbReference>